<comment type="caution">
    <text evidence="3">The sequence shown here is derived from an EMBL/GenBank/DDBJ whole genome shotgun (WGS) entry which is preliminary data.</text>
</comment>
<evidence type="ECO:0000256" key="1">
    <source>
        <dbReference type="SAM" id="Coils"/>
    </source>
</evidence>
<feature type="region of interest" description="Disordered" evidence="2">
    <location>
        <begin position="1"/>
        <end position="63"/>
    </location>
</feature>
<feature type="compositionally biased region" description="Basic and acidic residues" evidence="2">
    <location>
        <begin position="41"/>
        <end position="53"/>
    </location>
</feature>
<dbReference type="Proteomes" id="UP001190700">
    <property type="component" value="Unassembled WGS sequence"/>
</dbReference>
<name>A0AAE0F4P6_9CHLO</name>
<dbReference type="AlphaFoldDB" id="A0AAE0F4P6"/>
<accession>A0AAE0F4P6</accession>
<feature type="coiled-coil region" evidence="1">
    <location>
        <begin position="130"/>
        <end position="171"/>
    </location>
</feature>
<sequence>MQADPENVEKPSPSQEGAPAEDGNLEGTPEEEAALEASRLNLEKELHETEEMLKSLQSEQATQVSELETLKQNFRSELSGLRADSWKLAEFAELEQMKNSLLTPYGTDPAEDTDAVPPDTSANAAGDPFLAELDAEMASIQAQLTEARASRDEMEQRKKELADELQMFATAITEEADGLSTVKEET</sequence>
<feature type="region of interest" description="Disordered" evidence="2">
    <location>
        <begin position="102"/>
        <end position="126"/>
    </location>
</feature>
<evidence type="ECO:0000256" key="2">
    <source>
        <dbReference type="SAM" id="MobiDB-lite"/>
    </source>
</evidence>
<evidence type="ECO:0000313" key="4">
    <source>
        <dbReference type="Proteomes" id="UP001190700"/>
    </source>
</evidence>
<keyword evidence="1" id="KW-0175">Coiled coil</keyword>
<evidence type="ECO:0000313" key="3">
    <source>
        <dbReference type="EMBL" id="KAK3250255.1"/>
    </source>
</evidence>
<reference evidence="3 4" key="1">
    <citation type="journal article" date="2015" name="Genome Biol. Evol.">
        <title>Comparative Genomics of a Bacterivorous Green Alga Reveals Evolutionary Causalities and Consequences of Phago-Mixotrophic Mode of Nutrition.</title>
        <authorList>
            <person name="Burns J.A."/>
            <person name="Paasch A."/>
            <person name="Narechania A."/>
            <person name="Kim E."/>
        </authorList>
    </citation>
    <scope>NUCLEOTIDE SEQUENCE [LARGE SCALE GENOMIC DNA]</scope>
    <source>
        <strain evidence="3 4">PLY_AMNH</strain>
    </source>
</reference>
<gene>
    <name evidence="3" type="ORF">CYMTET_40354</name>
</gene>
<protein>
    <submittedName>
        <fullName evidence="3">Uncharacterized protein</fullName>
    </submittedName>
</protein>
<keyword evidence="4" id="KW-1185">Reference proteome</keyword>
<organism evidence="3 4">
    <name type="scientific">Cymbomonas tetramitiformis</name>
    <dbReference type="NCBI Taxonomy" id="36881"/>
    <lineage>
        <taxon>Eukaryota</taxon>
        <taxon>Viridiplantae</taxon>
        <taxon>Chlorophyta</taxon>
        <taxon>Pyramimonadophyceae</taxon>
        <taxon>Pyramimonadales</taxon>
        <taxon>Pyramimonadaceae</taxon>
        <taxon>Cymbomonas</taxon>
    </lineage>
</organism>
<dbReference type="EMBL" id="LGRX02026812">
    <property type="protein sequence ID" value="KAK3250255.1"/>
    <property type="molecule type" value="Genomic_DNA"/>
</dbReference>
<proteinExistence type="predicted"/>